<feature type="chain" id="PRO_5046351213" evidence="1">
    <location>
        <begin position="26"/>
        <end position="441"/>
    </location>
</feature>
<dbReference type="InterPro" id="IPR054539">
    <property type="entry name" value="Beta-prop_PDH"/>
</dbReference>
<dbReference type="PANTHER" id="PTHR19328">
    <property type="entry name" value="HEDGEHOG-INTERACTING PROTEIN"/>
    <property type="match status" value="1"/>
</dbReference>
<dbReference type="Pfam" id="PF22807">
    <property type="entry name" value="TrAA12"/>
    <property type="match status" value="2"/>
</dbReference>
<dbReference type="Proteomes" id="UP001216907">
    <property type="component" value="Unassembled WGS sequence"/>
</dbReference>
<dbReference type="InterPro" id="IPR011041">
    <property type="entry name" value="Quinoprot_gluc/sorb_DH_b-prop"/>
</dbReference>
<proteinExistence type="predicted"/>
<comment type="caution">
    <text evidence="3">The sequence shown here is derived from an EMBL/GenBank/DDBJ whole genome shotgun (WGS) entry which is preliminary data.</text>
</comment>
<evidence type="ECO:0000259" key="2">
    <source>
        <dbReference type="Pfam" id="PF22807"/>
    </source>
</evidence>
<feature type="domain" description="Pyrroloquinoline quinone-dependent pyranose dehydrogenase beta-propeller" evidence="2">
    <location>
        <begin position="85"/>
        <end position="284"/>
    </location>
</feature>
<dbReference type="EMBL" id="JARRAG010000001">
    <property type="protein sequence ID" value="MDG3003100.1"/>
    <property type="molecule type" value="Genomic_DNA"/>
</dbReference>
<evidence type="ECO:0000256" key="1">
    <source>
        <dbReference type="SAM" id="SignalP"/>
    </source>
</evidence>
<protein>
    <submittedName>
        <fullName evidence="3">Sorbosone dehydrogenase family protein</fullName>
    </submittedName>
</protein>
<keyword evidence="1" id="KW-0732">Signal</keyword>
<name>A0ABT6F6T4_9BACT</name>
<sequence length="441" mass="47239">MPIRLKDALPIALGLLALAPPAIPAAEDPPAAAVLKGKAALGDWTTDGPGVRRLIKLDDLATPFDTPSAQNHPRVVPQPEGAWPKAPAGFEVSKFATGLNQPRVIVTAPNGDLFVAESAAGRVRILRDADGDGKPEAQEVFATGLKRPFGIAFHPLGADPKYVYVANTDSVVRYPYKSGDLKATGEGEVLIKDIPTGNEAVGGGGHWTRDVQFSPDGRTLFVSVGSRSNVTDDASETRRADILAFDPDGKNERLFASGIRNPVGLAIDPATGKLWTSVNERDGLGDDLVPDYITHVEEGGFYGWPWYYLSGANQDPRHKGKHPELKDKVIAPDVLLQSHSASLDLAFYTGEAFPAEYRGHIFAAEHGSWNRARRTGYKVVRVPVEKGVATGEYEDFLVGFVTPDGNVWGRPVGVAVAKDGSLMVTDDASGTVWRVAHVGKK</sequence>
<organism evidence="3 4">
    <name type="scientific">Paludisphaera mucosa</name>
    <dbReference type="NCBI Taxonomy" id="3030827"/>
    <lineage>
        <taxon>Bacteria</taxon>
        <taxon>Pseudomonadati</taxon>
        <taxon>Planctomycetota</taxon>
        <taxon>Planctomycetia</taxon>
        <taxon>Isosphaerales</taxon>
        <taxon>Isosphaeraceae</taxon>
        <taxon>Paludisphaera</taxon>
    </lineage>
</organism>
<feature type="signal peptide" evidence="1">
    <location>
        <begin position="1"/>
        <end position="25"/>
    </location>
</feature>
<evidence type="ECO:0000313" key="4">
    <source>
        <dbReference type="Proteomes" id="UP001216907"/>
    </source>
</evidence>
<reference evidence="3 4" key="1">
    <citation type="submission" date="2023-03" db="EMBL/GenBank/DDBJ databases">
        <title>Paludisphaera mucosa sp. nov. a novel planctomycete from northern fen.</title>
        <authorList>
            <person name="Ivanova A."/>
        </authorList>
    </citation>
    <scope>NUCLEOTIDE SEQUENCE [LARGE SCALE GENOMIC DNA]</scope>
    <source>
        <strain evidence="3 4">Pla2</strain>
    </source>
</reference>
<evidence type="ECO:0000313" key="3">
    <source>
        <dbReference type="EMBL" id="MDG3003100.1"/>
    </source>
</evidence>
<feature type="domain" description="Pyrroloquinoline quinone-dependent pyranose dehydrogenase beta-propeller" evidence="2">
    <location>
        <begin position="326"/>
        <end position="435"/>
    </location>
</feature>
<dbReference type="RefSeq" id="WP_277859457.1">
    <property type="nucleotide sequence ID" value="NZ_JARRAG010000001.1"/>
</dbReference>
<dbReference type="InterPro" id="IPR011042">
    <property type="entry name" value="6-blade_b-propeller_TolB-like"/>
</dbReference>
<accession>A0ABT6F6T4</accession>
<gene>
    <name evidence="3" type="ORF">PZE19_04915</name>
</gene>
<dbReference type="Gene3D" id="2.120.10.30">
    <property type="entry name" value="TolB, C-terminal domain"/>
    <property type="match status" value="1"/>
</dbReference>
<dbReference type="PANTHER" id="PTHR19328:SF53">
    <property type="entry name" value="MEMBRANE PROTEIN"/>
    <property type="match status" value="1"/>
</dbReference>
<dbReference type="SUPFAM" id="SSF50952">
    <property type="entry name" value="Soluble quinoprotein glucose dehydrogenase"/>
    <property type="match status" value="1"/>
</dbReference>
<keyword evidence="4" id="KW-1185">Reference proteome</keyword>